<feature type="transmembrane region" description="Helical" evidence="5">
    <location>
        <begin position="39"/>
        <end position="60"/>
    </location>
</feature>
<dbReference type="PANTHER" id="PTHR47547:SF1">
    <property type="entry name" value="ASPARTATE-PROTON SYMPORTER"/>
    <property type="match status" value="1"/>
</dbReference>
<evidence type="ECO:0000256" key="5">
    <source>
        <dbReference type="SAM" id="Phobius"/>
    </source>
</evidence>
<feature type="transmembrane region" description="Helical" evidence="5">
    <location>
        <begin position="81"/>
        <end position="103"/>
    </location>
</feature>
<comment type="caution">
    <text evidence="6">The sequence shown here is derived from an EMBL/GenBank/DDBJ whole genome shotgun (WGS) entry which is preliminary data.</text>
</comment>
<dbReference type="PIRSF" id="PIRSF006060">
    <property type="entry name" value="AA_transporter"/>
    <property type="match status" value="1"/>
</dbReference>
<feature type="transmembrane region" description="Helical" evidence="5">
    <location>
        <begin position="363"/>
        <end position="387"/>
    </location>
</feature>
<dbReference type="GO" id="GO:0016020">
    <property type="term" value="C:membrane"/>
    <property type="evidence" value="ECO:0007669"/>
    <property type="project" value="UniProtKB-SubCell"/>
</dbReference>
<evidence type="ECO:0000256" key="3">
    <source>
        <dbReference type="ARBA" id="ARBA00022989"/>
    </source>
</evidence>
<feature type="transmembrane region" description="Helical" evidence="5">
    <location>
        <begin position="451"/>
        <end position="470"/>
    </location>
</feature>
<protein>
    <submittedName>
        <fullName evidence="6">APC family permease</fullName>
    </submittedName>
</protein>
<keyword evidence="4 5" id="KW-0472">Membrane</keyword>
<feature type="transmembrane region" description="Helical" evidence="5">
    <location>
        <begin position="275"/>
        <end position="295"/>
    </location>
</feature>
<feature type="transmembrane region" description="Helical" evidence="5">
    <location>
        <begin position="199"/>
        <end position="222"/>
    </location>
</feature>
<proteinExistence type="predicted"/>
<reference evidence="6" key="1">
    <citation type="submission" date="2018-04" db="EMBL/GenBank/DDBJ databases">
        <title>Draft genome sequence of the Candidatus Spirobacillus cienkowskii, a pathogen of freshwater Daphnia species, reconstructed from hemolymph metagenomic reads.</title>
        <authorList>
            <person name="Bresciani L."/>
            <person name="Lemos L.N."/>
            <person name="Wale N."/>
            <person name="Lin J.Y."/>
            <person name="Fernandes G.R."/>
            <person name="Duffy M.A."/>
            <person name="Rodrigues J.M."/>
        </authorList>
    </citation>
    <scope>NUCLEOTIDE SEQUENCE [LARGE SCALE GENOMIC DNA]</scope>
    <source>
        <strain evidence="6">Binning01</strain>
    </source>
</reference>
<feature type="transmembrane region" description="Helical" evidence="5">
    <location>
        <begin position="399"/>
        <end position="416"/>
    </location>
</feature>
<dbReference type="GO" id="GO:0022857">
    <property type="term" value="F:transmembrane transporter activity"/>
    <property type="evidence" value="ECO:0007669"/>
    <property type="project" value="InterPro"/>
</dbReference>
<dbReference type="EMBL" id="QOVW01000074">
    <property type="protein sequence ID" value="RDB35831.1"/>
    <property type="molecule type" value="Genomic_DNA"/>
</dbReference>
<feature type="transmembrane region" description="Helical" evidence="5">
    <location>
        <begin position="422"/>
        <end position="439"/>
    </location>
</feature>
<keyword evidence="3 5" id="KW-1133">Transmembrane helix</keyword>
<comment type="subcellular location">
    <subcellularLocation>
        <location evidence="1">Membrane</location>
        <topology evidence="1">Multi-pass membrane protein</topology>
    </subcellularLocation>
</comment>
<feature type="transmembrane region" description="Helical" evidence="5">
    <location>
        <begin position="123"/>
        <end position="143"/>
    </location>
</feature>
<dbReference type="AlphaFoldDB" id="A0A369KMF1"/>
<sequence>MRKITSVNLFFLSLGSIIGSGWLYGVYFTAKTAGNSAVISWILGGFMLAIIALCYAEVSLNKQFNNLTQVAKGSFGKNGNILVSLLTWIWTTLIPPIEVQATVQYASNYLPWIKDQSSKEFSYSYLGFLLSFFLLFIMFLVNIFSSNTVGRVNKIITFVKVIIPVAVSCIFIYVLFQNPSNVLNNLSTGFFSEGIENTFSAISTCGIAFSFIGFQTVIFLANETENPQKSIPRAIFGSIFIALIIYVMVQLSFNLSVPNTYLNDGWSQLSFAGDSGPIAGLLGIFGFVSFSYFLYIDAVISPFGTGLGYKTAASRVLAEISDNKILPKFISIRNRFGSPYLSNSINFFIGLFFIYFFPSWSYMIVILCGLIILTMSYVPLYVIYLRISNFNNTSFKMKRYLLTSFLSFFFCNLMFVWCGWEAIRIVMIIFFVILSFTIIKDIKFKTIKFNPIYHLFLPSHICLLGYVTYFKYINKNISFSLEVSSLFVFSLGAVQHRI</sequence>
<feature type="transmembrane region" description="Helical" evidence="5">
    <location>
        <begin position="7"/>
        <end position="27"/>
    </location>
</feature>
<feature type="transmembrane region" description="Helical" evidence="5">
    <location>
        <begin position="340"/>
        <end position="357"/>
    </location>
</feature>
<name>A0A369KMF1_9BACT</name>
<dbReference type="PANTHER" id="PTHR47547">
    <property type="match status" value="1"/>
</dbReference>
<gene>
    <name evidence="6" type="ORF">DCC88_08300</name>
</gene>
<organism evidence="6 7">
    <name type="scientific">Spirobacillus cienkowskii</name>
    <dbReference type="NCBI Taxonomy" id="495820"/>
    <lineage>
        <taxon>Bacteria</taxon>
        <taxon>Pseudomonadati</taxon>
        <taxon>Bdellovibrionota</taxon>
        <taxon>Oligoflexia</taxon>
        <taxon>Silvanigrellales</taxon>
        <taxon>Spirobacillus</taxon>
    </lineage>
</organism>
<dbReference type="InterPro" id="IPR052962">
    <property type="entry name" value="AA_Transporter_AGT"/>
</dbReference>
<evidence type="ECO:0000256" key="4">
    <source>
        <dbReference type="ARBA" id="ARBA00023136"/>
    </source>
</evidence>
<keyword evidence="7" id="KW-1185">Reference proteome</keyword>
<feature type="transmembrane region" description="Helical" evidence="5">
    <location>
        <begin position="234"/>
        <end position="255"/>
    </location>
</feature>
<evidence type="ECO:0000313" key="7">
    <source>
        <dbReference type="Proteomes" id="UP000253934"/>
    </source>
</evidence>
<accession>A0A369KMF1</accession>
<dbReference type="Gene3D" id="1.20.1740.10">
    <property type="entry name" value="Amino acid/polyamine transporter I"/>
    <property type="match status" value="1"/>
</dbReference>
<evidence type="ECO:0000313" key="6">
    <source>
        <dbReference type="EMBL" id="RDB35831.1"/>
    </source>
</evidence>
<dbReference type="InterPro" id="IPR002293">
    <property type="entry name" value="AA/rel_permease1"/>
</dbReference>
<keyword evidence="2 5" id="KW-0812">Transmembrane</keyword>
<evidence type="ECO:0000256" key="2">
    <source>
        <dbReference type="ARBA" id="ARBA00022692"/>
    </source>
</evidence>
<feature type="transmembrane region" description="Helical" evidence="5">
    <location>
        <begin position="155"/>
        <end position="176"/>
    </location>
</feature>
<evidence type="ECO:0000256" key="1">
    <source>
        <dbReference type="ARBA" id="ARBA00004141"/>
    </source>
</evidence>
<dbReference type="Proteomes" id="UP000253934">
    <property type="component" value="Unassembled WGS sequence"/>
</dbReference>
<dbReference type="Pfam" id="PF13520">
    <property type="entry name" value="AA_permease_2"/>
    <property type="match status" value="1"/>
</dbReference>